<accession>A0A1R2C3M0</accession>
<dbReference type="AlphaFoldDB" id="A0A1R2C3M0"/>
<name>A0A1R2C3M0_9CILI</name>
<sequence length="106" mass="12562">MENLPNEPEILVPPDMENLESESEIKDEESNYPALKLIYAFISSFAIVIFVCIGLFVYITTKDFSLSWPFWLAAFLIFPWALYYFYSLAKYFSLHDEHKKLVEEYQ</sequence>
<protein>
    <submittedName>
        <fullName evidence="3">Uncharacterized protein</fullName>
    </submittedName>
</protein>
<feature type="transmembrane region" description="Helical" evidence="2">
    <location>
        <begin position="37"/>
        <end position="59"/>
    </location>
</feature>
<organism evidence="3 4">
    <name type="scientific">Stentor coeruleus</name>
    <dbReference type="NCBI Taxonomy" id="5963"/>
    <lineage>
        <taxon>Eukaryota</taxon>
        <taxon>Sar</taxon>
        <taxon>Alveolata</taxon>
        <taxon>Ciliophora</taxon>
        <taxon>Postciliodesmatophora</taxon>
        <taxon>Heterotrichea</taxon>
        <taxon>Heterotrichida</taxon>
        <taxon>Stentoridae</taxon>
        <taxon>Stentor</taxon>
    </lineage>
</organism>
<comment type="caution">
    <text evidence="3">The sequence shown here is derived from an EMBL/GenBank/DDBJ whole genome shotgun (WGS) entry which is preliminary data.</text>
</comment>
<proteinExistence type="predicted"/>
<keyword evidence="2" id="KW-1133">Transmembrane helix</keyword>
<reference evidence="3 4" key="1">
    <citation type="submission" date="2016-11" db="EMBL/GenBank/DDBJ databases">
        <title>The macronuclear genome of Stentor coeruleus: a giant cell with tiny introns.</title>
        <authorList>
            <person name="Slabodnick M."/>
            <person name="Ruby J.G."/>
            <person name="Reiff S.B."/>
            <person name="Swart E.C."/>
            <person name="Gosai S."/>
            <person name="Prabakaran S."/>
            <person name="Witkowska E."/>
            <person name="Larue G.E."/>
            <person name="Fisher S."/>
            <person name="Freeman R.M."/>
            <person name="Gunawardena J."/>
            <person name="Chu W."/>
            <person name="Stover N.A."/>
            <person name="Gregory B.D."/>
            <person name="Nowacki M."/>
            <person name="Derisi J."/>
            <person name="Roy S.W."/>
            <person name="Marshall W.F."/>
            <person name="Sood P."/>
        </authorList>
    </citation>
    <scope>NUCLEOTIDE SEQUENCE [LARGE SCALE GENOMIC DNA]</scope>
    <source>
        <strain evidence="3">WM001</strain>
    </source>
</reference>
<feature type="region of interest" description="Disordered" evidence="1">
    <location>
        <begin position="1"/>
        <end position="23"/>
    </location>
</feature>
<evidence type="ECO:0000256" key="1">
    <source>
        <dbReference type="SAM" id="MobiDB-lite"/>
    </source>
</evidence>
<dbReference type="Proteomes" id="UP000187209">
    <property type="component" value="Unassembled WGS sequence"/>
</dbReference>
<feature type="transmembrane region" description="Helical" evidence="2">
    <location>
        <begin position="66"/>
        <end position="86"/>
    </location>
</feature>
<evidence type="ECO:0000313" key="3">
    <source>
        <dbReference type="EMBL" id="OMJ83559.1"/>
    </source>
</evidence>
<keyword evidence="4" id="KW-1185">Reference proteome</keyword>
<evidence type="ECO:0000256" key="2">
    <source>
        <dbReference type="SAM" id="Phobius"/>
    </source>
</evidence>
<evidence type="ECO:0000313" key="4">
    <source>
        <dbReference type="Proteomes" id="UP000187209"/>
    </source>
</evidence>
<dbReference type="EMBL" id="MPUH01000299">
    <property type="protein sequence ID" value="OMJ83559.1"/>
    <property type="molecule type" value="Genomic_DNA"/>
</dbReference>
<keyword evidence="2" id="KW-0472">Membrane</keyword>
<keyword evidence="2" id="KW-0812">Transmembrane</keyword>
<gene>
    <name evidence="3" type="ORF">SteCoe_15466</name>
</gene>